<dbReference type="SUPFAM" id="SSF50249">
    <property type="entry name" value="Nucleic acid-binding proteins"/>
    <property type="match status" value="1"/>
</dbReference>
<dbReference type="Gene3D" id="2.40.50.140">
    <property type="entry name" value="Nucleic acid-binding proteins"/>
    <property type="match status" value="1"/>
</dbReference>
<dbReference type="GO" id="GO:0006260">
    <property type="term" value="P:DNA replication"/>
    <property type="evidence" value="ECO:0007669"/>
    <property type="project" value="InterPro"/>
</dbReference>
<evidence type="ECO:0000256" key="1">
    <source>
        <dbReference type="ARBA" id="ARBA00004123"/>
    </source>
</evidence>
<sequence length="112" mass="12474">MNQAAHFVNGATMRMYEHQDIRIVGKVQESGDGKLVITTSDNKLVTVIQTGSRFSFPPGTIVSALGQPQIQGQDYNLRCDMCVKLSDNFDLEAFDKLVPMMTGKFKNLFTVQ</sequence>
<comment type="similarity">
    <text evidence="2">Belongs to the replication factor A protein 3 family.</text>
</comment>
<protein>
    <submittedName>
        <fullName evidence="4">Replication factor A protein 3, RFA3</fullName>
    </submittedName>
</protein>
<accession>A0A8J6B1I1</accession>
<dbReference type="EMBL" id="JAHDYR010000021">
    <property type="protein sequence ID" value="KAG9393678.1"/>
    <property type="molecule type" value="Genomic_DNA"/>
</dbReference>
<gene>
    <name evidence="4" type="ORF">J8273_4797</name>
</gene>
<evidence type="ECO:0000313" key="4">
    <source>
        <dbReference type="EMBL" id="KAG9393678.1"/>
    </source>
</evidence>
<organism evidence="4 5">
    <name type="scientific">Carpediemonas membranifera</name>
    <dbReference type="NCBI Taxonomy" id="201153"/>
    <lineage>
        <taxon>Eukaryota</taxon>
        <taxon>Metamonada</taxon>
        <taxon>Carpediemonas-like organisms</taxon>
        <taxon>Carpediemonas</taxon>
    </lineage>
</organism>
<evidence type="ECO:0000313" key="5">
    <source>
        <dbReference type="Proteomes" id="UP000717585"/>
    </source>
</evidence>
<dbReference type="Proteomes" id="UP000717585">
    <property type="component" value="Unassembled WGS sequence"/>
</dbReference>
<proteinExistence type="inferred from homology"/>
<dbReference type="GO" id="GO:0006310">
    <property type="term" value="P:DNA recombination"/>
    <property type="evidence" value="ECO:0007669"/>
    <property type="project" value="InterPro"/>
</dbReference>
<dbReference type="GO" id="GO:0003677">
    <property type="term" value="F:DNA binding"/>
    <property type="evidence" value="ECO:0007669"/>
    <property type="project" value="InterPro"/>
</dbReference>
<keyword evidence="5" id="KW-1185">Reference proteome</keyword>
<dbReference type="InterPro" id="IPR013970">
    <property type="entry name" value="Rfa2"/>
</dbReference>
<dbReference type="Pfam" id="PF08661">
    <property type="entry name" value="Rep_fac-A_3"/>
    <property type="match status" value="1"/>
</dbReference>
<dbReference type="InterPro" id="IPR012340">
    <property type="entry name" value="NA-bd_OB-fold"/>
</dbReference>
<dbReference type="GO" id="GO:0031981">
    <property type="term" value="C:nuclear lumen"/>
    <property type="evidence" value="ECO:0007669"/>
    <property type="project" value="UniProtKB-ARBA"/>
</dbReference>
<comment type="subcellular location">
    <subcellularLocation>
        <location evidence="1">Nucleus</location>
    </subcellularLocation>
</comment>
<dbReference type="GO" id="GO:0006281">
    <property type="term" value="P:DNA repair"/>
    <property type="evidence" value="ECO:0007669"/>
    <property type="project" value="InterPro"/>
</dbReference>
<keyword evidence="3" id="KW-0539">Nucleus</keyword>
<dbReference type="AlphaFoldDB" id="A0A8J6B1I1"/>
<evidence type="ECO:0000256" key="3">
    <source>
        <dbReference type="ARBA" id="ARBA00023242"/>
    </source>
</evidence>
<evidence type="ECO:0000256" key="2">
    <source>
        <dbReference type="ARBA" id="ARBA00009761"/>
    </source>
</evidence>
<reference evidence="4" key="1">
    <citation type="submission" date="2021-05" db="EMBL/GenBank/DDBJ databases">
        <title>A free-living protist that lacks canonical eukaryotic 1 DNA replication and segregation systems.</title>
        <authorList>
            <person name="Salas-Leiva D.E."/>
            <person name="Tromer E.C."/>
            <person name="Curtis B.A."/>
            <person name="Jerlstrom-Hultqvist J."/>
            <person name="Kolisko M."/>
            <person name="Yi Z."/>
            <person name="Salas-Leiva J.S."/>
            <person name="Gallot-Lavallee L."/>
            <person name="Kops G.J.P.L."/>
            <person name="Archibald J.M."/>
            <person name="Simpson A.G.B."/>
            <person name="Roger A.J."/>
        </authorList>
    </citation>
    <scope>NUCLEOTIDE SEQUENCE</scope>
    <source>
        <strain evidence="4">BICM</strain>
    </source>
</reference>
<comment type="caution">
    <text evidence="4">The sequence shown here is derived from an EMBL/GenBank/DDBJ whole genome shotgun (WGS) entry which is preliminary data.</text>
</comment>
<name>A0A8J6B1I1_9EUKA</name>